<name>X1KU21_9ZZZZ</name>
<evidence type="ECO:0008006" key="2">
    <source>
        <dbReference type="Google" id="ProtNLM"/>
    </source>
</evidence>
<comment type="caution">
    <text evidence="1">The sequence shown here is derived from an EMBL/GenBank/DDBJ whole genome shotgun (WGS) entry which is preliminary data.</text>
</comment>
<feature type="non-terminal residue" evidence="1">
    <location>
        <position position="1"/>
    </location>
</feature>
<dbReference type="AlphaFoldDB" id="X1KU21"/>
<dbReference type="InterPro" id="IPR029063">
    <property type="entry name" value="SAM-dependent_MTases_sf"/>
</dbReference>
<sequence length="79" mass="9046">HPPYHDIIKFSDDPRDLCNAPTTGDFLDNFSSVVKQSYELLEKKRFLVLVIGDKYSKGEWVPVADARIKVDFITTQAFV</sequence>
<protein>
    <recommendedName>
        <fullName evidence="2">DNA methylase N-4/N-6 domain-containing protein</fullName>
    </recommendedName>
</protein>
<dbReference type="EMBL" id="BARV01011623">
    <property type="protein sequence ID" value="GAI10198.1"/>
    <property type="molecule type" value="Genomic_DNA"/>
</dbReference>
<reference evidence="1" key="1">
    <citation type="journal article" date="2014" name="Front. Microbiol.">
        <title>High frequency of phylogenetically diverse reductive dehalogenase-homologous genes in deep subseafloor sedimentary metagenomes.</title>
        <authorList>
            <person name="Kawai M."/>
            <person name="Futagami T."/>
            <person name="Toyoda A."/>
            <person name="Takaki Y."/>
            <person name="Nishi S."/>
            <person name="Hori S."/>
            <person name="Arai W."/>
            <person name="Tsubouchi T."/>
            <person name="Morono Y."/>
            <person name="Uchiyama I."/>
            <person name="Ito T."/>
            <person name="Fujiyama A."/>
            <person name="Inagaki F."/>
            <person name="Takami H."/>
        </authorList>
    </citation>
    <scope>NUCLEOTIDE SEQUENCE</scope>
    <source>
        <strain evidence="1">Expedition CK06-06</strain>
    </source>
</reference>
<organism evidence="1">
    <name type="scientific">marine sediment metagenome</name>
    <dbReference type="NCBI Taxonomy" id="412755"/>
    <lineage>
        <taxon>unclassified sequences</taxon>
        <taxon>metagenomes</taxon>
        <taxon>ecological metagenomes</taxon>
    </lineage>
</organism>
<dbReference type="Gene3D" id="3.40.50.150">
    <property type="entry name" value="Vaccinia Virus protein VP39"/>
    <property type="match status" value="1"/>
</dbReference>
<proteinExistence type="predicted"/>
<gene>
    <name evidence="1" type="ORF">S06H3_21946</name>
</gene>
<accession>X1KU21</accession>
<evidence type="ECO:0000313" key="1">
    <source>
        <dbReference type="EMBL" id="GAI10198.1"/>
    </source>
</evidence>